<dbReference type="InterPro" id="IPR045214">
    <property type="entry name" value="Surf1/Surf4"/>
</dbReference>
<comment type="similarity">
    <text evidence="2 6">Belongs to the SURF1 family.</text>
</comment>
<sequence>MSGRASRSALATGLTLVAIALLIGLGIWQLERRTWKLALIAHTERQLRQPPVAAPGPAAWPAVGSDDVYRPVRVTGRYRAGADTYVQAVTELGGGFWLLTPFETRGFTVLINRGFVPAERRGRIAVPAAPQTVVGLLRLSEPGGGFLRHNDPAADRWYSRDVTAIAATRRLGTVAPYFIDAREPHVGFPRGGLTVVTFRNSHLVYALTWFGLAALVALMAWRVRRPSTGSSDR</sequence>
<dbReference type="RefSeq" id="WP_336545699.1">
    <property type="nucleotide sequence ID" value="NZ_JBBBDM010000008.1"/>
</dbReference>
<protein>
    <recommendedName>
        <fullName evidence="6">SURF1-like protein</fullName>
    </recommendedName>
</protein>
<organism evidence="7 8">
    <name type="scientific">Sphingomonas kyungheensis</name>
    <dbReference type="NCBI Taxonomy" id="1069987"/>
    <lineage>
        <taxon>Bacteria</taxon>
        <taxon>Pseudomonadati</taxon>
        <taxon>Pseudomonadota</taxon>
        <taxon>Alphaproteobacteria</taxon>
        <taxon>Sphingomonadales</taxon>
        <taxon>Sphingomonadaceae</taxon>
        <taxon>Sphingomonas</taxon>
    </lineage>
</organism>
<evidence type="ECO:0000313" key="8">
    <source>
        <dbReference type="Proteomes" id="UP001367771"/>
    </source>
</evidence>
<keyword evidence="3 6" id="KW-0812">Transmembrane</keyword>
<evidence type="ECO:0000256" key="2">
    <source>
        <dbReference type="ARBA" id="ARBA00007165"/>
    </source>
</evidence>
<proteinExistence type="inferred from homology"/>
<gene>
    <name evidence="7" type="ORF">V8201_14265</name>
</gene>
<evidence type="ECO:0000313" key="7">
    <source>
        <dbReference type="EMBL" id="MEI5688252.1"/>
    </source>
</evidence>
<comment type="caution">
    <text evidence="7">The sequence shown here is derived from an EMBL/GenBank/DDBJ whole genome shotgun (WGS) entry which is preliminary data.</text>
</comment>
<dbReference type="Pfam" id="PF02104">
    <property type="entry name" value="SURF1"/>
    <property type="match status" value="1"/>
</dbReference>
<evidence type="ECO:0000256" key="4">
    <source>
        <dbReference type="ARBA" id="ARBA00022989"/>
    </source>
</evidence>
<dbReference type="PROSITE" id="PS50895">
    <property type="entry name" value="SURF1"/>
    <property type="match status" value="1"/>
</dbReference>
<comment type="caution">
    <text evidence="6">Lacks conserved residue(s) required for the propagation of feature annotation.</text>
</comment>
<accession>A0ABU8H5M3</accession>
<dbReference type="EMBL" id="JBBBDM010000008">
    <property type="protein sequence ID" value="MEI5688252.1"/>
    <property type="molecule type" value="Genomic_DNA"/>
</dbReference>
<keyword evidence="8" id="KW-1185">Reference proteome</keyword>
<keyword evidence="5 6" id="KW-0472">Membrane</keyword>
<name>A0ABU8H5M3_9SPHN</name>
<dbReference type="PANTHER" id="PTHR23427:SF2">
    <property type="entry name" value="SURFEIT LOCUS PROTEIN 1"/>
    <property type="match status" value="1"/>
</dbReference>
<evidence type="ECO:0000256" key="1">
    <source>
        <dbReference type="ARBA" id="ARBA00004370"/>
    </source>
</evidence>
<reference evidence="7 8" key="1">
    <citation type="journal article" date="2013" name="Int. J. Syst. Evol. Microbiol.">
        <title>Sphingomonas kyungheensis sp. nov., a bacterium with ginsenoside-converting activity isolated from soil of a ginseng field.</title>
        <authorList>
            <person name="Son H.M."/>
            <person name="Yang J.E."/>
            <person name="Park Y."/>
            <person name="Han C.K."/>
            <person name="Kim S.G."/>
            <person name="Kook M."/>
            <person name="Yi T.H."/>
        </authorList>
    </citation>
    <scope>NUCLEOTIDE SEQUENCE [LARGE SCALE GENOMIC DNA]</scope>
    <source>
        <strain evidence="7 8">LMG 26582</strain>
    </source>
</reference>
<dbReference type="Proteomes" id="UP001367771">
    <property type="component" value="Unassembled WGS sequence"/>
</dbReference>
<evidence type="ECO:0000256" key="6">
    <source>
        <dbReference type="RuleBase" id="RU363076"/>
    </source>
</evidence>
<dbReference type="CDD" id="cd06662">
    <property type="entry name" value="SURF1"/>
    <property type="match status" value="1"/>
</dbReference>
<keyword evidence="6" id="KW-1003">Cell membrane</keyword>
<feature type="transmembrane region" description="Helical" evidence="6">
    <location>
        <begin position="203"/>
        <end position="223"/>
    </location>
</feature>
<keyword evidence="4 6" id="KW-1133">Transmembrane helix</keyword>
<dbReference type="PANTHER" id="PTHR23427">
    <property type="entry name" value="SURFEIT LOCUS PROTEIN"/>
    <property type="match status" value="1"/>
</dbReference>
<dbReference type="InterPro" id="IPR002994">
    <property type="entry name" value="Surf1/Shy1"/>
</dbReference>
<comment type="subcellular location">
    <subcellularLocation>
        <location evidence="6">Cell membrane</location>
        <topology evidence="6">Multi-pass membrane protein</topology>
    </subcellularLocation>
    <subcellularLocation>
        <location evidence="1">Membrane</location>
    </subcellularLocation>
</comment>
<evidence type="ECO:0000256" key="3">
    <source>
        <dbReference type="ARBA" id="ARBA00022692"/>
    </source>
</evidence>
<evidence type="ECO:0000256" key="5">
    <source>
        <dbReference type="ARBA" id="ARBA00023136"/>
    </source>
</evidence>